<keyword evidence="2 3" id="KW-0802">TPR repeat</keyword>
<feature type="repeat" description="TPR" evidence="3">
    <location>
        <begin position="354"/>
        <end position="387"/>
    </location>
</feature>
<dbReference type="AlphaFoldDB" id="A0A913YS98"/>
<dbReference type="InterPro" id="IPR011990">
    <property type="entry name" value="TPR-like_helical_dom_sf"/>
</dbReference>
<name>A0A913YS98_EXADI</name>
<keyword evidence="5" id="KW-1185">Reference proteome</keyword>
<evidence type="ECO:0000256" key="1">
    <source>
        <dbReference type="ARBA" id="ARBA00022737"/>
    </source>
</evidence>
<evidence type="ECO:0000256" key="2">
    <source>
        <dbReference type="ARBA" id="ARBA00022803"/>
    </source>
</evidence>
<keyword evidence="1" id="KW-0677">Repeat</keyword>
<dbReference type="PANTHER" id="PTHR45641:SF19">
    <property type="entry name" value="NEPHROCYSTIN-3"/>
    <property type="match status" value="1"/>
</dbReference>
<evidence type="ECO:0000313" key="4">
    <source>
        <dbReference type="EnsemblMetazoa" id="XP_028518370.1"/>
    </source>
</evidence>
<evidence type="ECO:0000313" key="5">
    <source>
        <dbReference type="Proteomes" id="UP000887567"/>
    </source>
</evidence>
<protein>
    <submittedName>
        <fullName evidence="4">Uncharacterized protein</fullName>
    </submittedName>
</protein>
<reference evidence="4" key="1">
    <citation type="submission" date="2022-11" db="UniProtKB">
        <authorList>
            <consortium name="EnsemblMetazoa"/>
        </authorList>
    </citation>
    <scope>IDENTIFICATION</scope>
</reference>
<dbReference type="OrthoDB" id="5974409at2759"/>
<proteinExistence type="predicted"/>
<dbReference type="SUPFAM" id="SSF48452">
    <property type="entry name" value="TPR-like"/>
    <property type="match status" value="1"/>
</dbReference>
<dbReference type="EnsemblMetazoa" id="XM_028662569.1">
    <property type="protein sequence ID" value="XP_028518370.1"/>
    <property type="gene ID" value="LOC110250372"/>
</dbReference>
<dbReference type="GeneID" id="110250372"/>
<accession>A0A913YS98</accession>
<sequence>MISVLPAGFLTLNEAATLVTNKVELQDGLTDLMNFSFLSYNQERMAYYLNPAMRSFAIYKATQEPPTSSETDSNESNLSLTYKDATSRFVKNTFDSLLKIENDFFSTDSAIAIQKYRKQEANLREIANWLDSDRFSKDPEMKRDIIESFMKCYLINIKLMERGLLKNILRRILRFCRDEEGIDNSKNKDKKKQLYVECLTYDGVACILSCLGVPQICPIALEQAKWCFNEVLKAICSNDKKISSLSKQLKLVSKCKIMSKGAQTQFLLKYGKCLVRQGRKDDGLEFFKKGVKIRKKVFKKSKSTKDRVMVAVGYNDLASTYSYNKDSNEKAIQIRQTEVLPVYEKHLGCHPFTANAHSHSAHDYLVLGKYEEALKACEKALSYRKRSLGEHSETARSLFEMGRILREQAGQTDPGDKQSKQLEEALRYLREALKMRQNLAFTSKEMAGNHVEMAHVLRSLGREEETKEHEEKAGDCFMNVDYSYMG</sequence>
<evidence type="ECO:0000256" key="3">
    <source>
        <dbReference type="PROSITE-ProRule" id="PRU00339"/>
    </source>
</evidence>
<dbReference type="Proteomes" id="UP000887567">
    <property type="component" value="Unplaced"/>
</dbReference>
<dbReference type="Gene3D" id="1.25.40.10">
    <property type="entry name" value="Tetratricopeptide repeat domain"/>
    <property type="match status" value="1"/>
</dbReference>
<organism evidence="4 5">
    <name type="scientific">Exaiptasia diaphana</name>
    <name type="common">Tropical sea anemone</name>
    <name type="synonym">Aiptasia pulchella</name>
    <dbReference type="NCBI Taxonomy" id="2652724"/>
    <lineage>
        <taxon>Eukaryota</taxon>
        <taxon>Metazoa</taxon>
        <taxon>Cnidaria</taxon>
        <taxon>Anthozoa</taxon>
        <taxon>Hexacorallia</taxon>
        <taxon>Actiniaria</taxon>
        <taxon>Aiptasiidae</taxon>
        <taxon>Exaiptasia</taxon>
    </lineage>
</organism>
<dbReference type="PROSITE" id="PS50005">
    <property type="entry name" value="TPR"/>
    <property type="match status" value="1"/>
</dbReference>
<dbReference type="RefSeq" id="XP_028518370.1">
    <property type="nucleotide sequence ID" value="XM_028662569.1"/>
</dbReference>
<dbReference type="KEGG" id="epa:110250372"/>
<dbReference type="InterPro" id="IPR019734">
    <property type="entry name" value="TPR_rpt"/>
</dbReference>
<dbReference type="PANTHER" id="PTHR45641">
    <property type="entry name" value="TETRATRICOPEPTIDE REPEAT PROTEIN (AFU_ORTHOLOGUE AFUA_6G03870)"/>
    <property type="match status" value="1"/>
</dbReference>
<dbReference type="Pfam" id="PF13424">
    <property type="entry name" value="TPR_12"/>
    <property type="match status" value="1"/>
</dbReference>
<dbReference type="SMART" id="SM00028">
    <property type="entry name" value="TPR"/>
    <property type="match status" value="3"/>
</dbReference>